<feature type="region of interest" description="Disordered" evidence="4">
    <location>
        <begin position="896"/>
        <end position="942"/>
    </location>
</feature>
<dbReference type="PANTHER" id="PTHR10241:SF25">
    <property type="entry name" value="TOMOSYN, ISOFORM C"/>
    <property type="match status" value="1"/>
</dbReference>
<dbReference type="Proteomes" id="UP000578531">
    <property type="component" value="Unassembled WGS sequence"/>
</dbReference>
<dbReference type="SMART" id="SM00320">
    <property type="entry name" value="WD40"/>
    <property type="match status" value="5"/>
</dbReference>
<dbReference type="GO" id="GO:0006887">
    <property type="term" value="P:exocytosis"/>
    <property type="evidence" value="ECO:0007669"/>
    <property type="project" value="UniProtKB-KW"/>
</dbReference>
<dbReference type="GO" id="GO:0005886">
    <property type="term" value="C:plasma membrane"/>
    <property type="evidence" value="ECO:0007669"/>
    <property type="project" value="TreeGrafter"/>
</dbReference>
<feature type="repeat" description="WD" evidence="3">
    <location>
        <begin position="242"/>
        <end position="271"/>
    </location>
</feature>
<dbReference type="Pfam" id="PF00400">
    <property type="entry name" value="WD40"/>
    <property type="match status" value="1"/>
</dbReference>
<evidence type="ECO:0000256" key="3">
    <source>
        <dbReference type="PROSITE-ProRule" id="PRU00221"/>
    </source>
</evidence>
<sequence length="1004" mass="109106">MASFLRGKQAGIQRDFSAGLDPQLFAIDEVARYGINSQVSALAYDPVQSLLAVGTKDTKFGSGKIYVFGQKRVSVSLKLPRKASVKTLQFCADKLVCVDTKNDLSVFALDTTRILASYAPPGLITAIATDSTLDYALIGLQNGEIIAYDLDRLSLAPLRIPNLWRDRNPRAHLLPVETLAFHPRDIGNLLIGYSEGAVIFSFKHNKPLKFFHYELPSGAPGGDPQANPGSPARCPRLTQAIWHPTGTFILTGYEDSSFVVWDPKDGRKVLARTIQATNVDMPGASSQIVGSTRGTLAIKEPLFRISWCSKANPDDTGILIAGGLSTTEPAKGLTFLDLGPTPNYTTSSWQILSEHFERPKAQHTLPTPPNAEVVDYCLVPRKSPHFAGSNDPIAIIALLASGEMVTLSFPSGHPITPTNQLHVSLTCVHPFVNRIDIAFVDRTRWLGMVENRSRGPPILKGGAEPKRSLMKFANRNVIQTAHADGTIRVWDAGHGDEIENEEVLEVDVARALGRYRDIDVIMMSMAGATGELAVGLRTGEVAIFRWGKNRDFGRDIPHKETKSFGLETIVDRAEPSVKEGLLPLTLLDAQHGPVTALKMSDVGFVCAGFEGGSITVIDLRGPAVIFEASVSDFGSSSGKHGSFRRSSNSQSQAKLEWPTNIEFGVMMLDGDDYSSILLFVGTNLGHLVTFKLLPEATGGYTVRLVGTCTLDDKIISISPINTDSGDLAAATQDVVASLRSGARINGVILTVTTTGAKMFKPAVAKGANKTWDQLLCYQAAVVKFEAYTYALVGLFGDGCAKAFSVPGLKEIASTNVTHILDVQRFSEAIITPTGFVFGWTGPSEIAVLNVWGTGQDLTRSLDKLFNPQALIPPRPTISNLQWMSGTQYVTPADMDMFIGGPDRPPSKRVMEQQRADEEARRVASRQPTGSSSRAGRQPPERQEEGYWAYMQRQVQERTENLSLAGDNMEKLEDNSAGWADDVNKYVSSQKKKAVMGLISHKLGF</sequence>
<dbReference type="GO" id="GO:0005737">
    <property type="term" value="C:cytoplasm"/>
    <property type="evidence" value="ECO:0007669"/>
    <property type="project" value="TreeGrafter"/>
</dbReference>
<keyword evidence="2" id="KW-0268">Exocytosis</keyword>
<dbReference type="GO" id="GO:0019905">
    <property type="term" value="F:syntaxin binding"/>
    <property type="evidence" value="ECO:0007669"/>
    <property type="project" value="TreeGrafter"/>
</dbReference>
<feature type="compositionally biased region" description="Polar residues" evidence="4">
    <location>
        <begin position="925"/>
        <end position="934"/>
    </location>
</feature>
<protein>
    <recommendedName>
        <fullName evidence="5">Lethal giant larvae (Lgl)-like C-terminal domain-containing protein</fullName>
    </recommendedName>
</protein>
<proteinExistence type="inferred from homology"/>
<feature type="domain" description="Lethal giant larvae (Lgl)-like C-terminal" evidence="5">
    <location>
        <begin position="518"/>
        <end position="907"/>
    </location>
</feature>
<evidence type="ECO:0000313" key="7">
    <source>
        <dbReference type="Proteomes" id="UP000578531"/>
    </source>
</evidence>
<dbReference type="EMBL" id="JACCJC010000024">
    <property type="protein sequence ID" value="KAF6235586.1"/>
    <property type="molecule type" value="Genomic_DNA"/>
</dbReference>
<dbReference type="RefSeq" id="XP_037164954.1">
    <property type="nucleotide sequence ID" value="XM_037308180.1"/>
</dbReference>
<evidence type="ECO:0000259" key="5">
    <source>
        <dbReference type="Pfam" id="PF08596"/>
    </source>
</evidence>
<dbReference type="PANTHER" id="PTHR10241">
    <property type="entry name" value="LETHAL 2 GIANT LARVAE PROTEIN"/>
    <property type="match status" value="1"/>
</dbReference>
<organism evidence="6 7">
    <name type="scientific">Letharia columbiana</name>
    <dbReference type="NCBI Taxonomy" id="112416"/>
    <lineage>
        <taxon>Eukaryota</taxon>
        <taxon>Fungi</taxon>
        <taxon>Dikarya</taxon>
        <taxon>Ascomycota</taxon>
        <taxon>Pezizomycotina</taxon>
        <taxon>Lecanoromycetes</taxon>
        <taxon>OSLEUM clade</taxon>
        <taxon>Lecanoromycetidae</taxon>
        <taxon>Lecanorales</taxon>
        <taxon>Lecanorineae</taxon>
        <taxon>Parmeliaceae</taxon>
        <taxon>Letharia</taxon>
    </lineage>
</organism>
<evidence type="ECO:0000313" key="6">
    <source>
        <dbReference type="EMBL" id="KAF6235586.1"/>
    </source>
</evidence>
<dbReference type="InterPro" id="IPR015943">
    <property type="entry name" value="WD40/YVTN_repeat-like_dom_sf"/>
</dbReference>
<dbReference type="Pfam" id="PF08596">
    <property type="entry name" value="Lgl_C"/>
    <property type="match status" value="1"/>
</dbReference>
<evidence type="ECO:0000256" key="2">
    <source>
        <dbReference type="ARBA" id="ARBA00022483"/>
    </source>
</evidence>
<dbReference type="GO" id="GO:0045159">
    <property type="term" value="F:myosin II binding"/>
    <property type="evidence" value="ECO:0007669"/>
    <property type="project" value="TreeGrafter"/>
</dbReference>
<name>A0A8H6FVS6_9LECA</name>
<gene>
    <name evidence="6" type="ORF">HO173_006269</name>
</gene>
<accession>A0A8H6FVS6</accession>
<dbReference type="PROSITE" id="PS50082">
    <property type="entry name" value="WD_REPEATS_2"/>
    <property type="match status" value="1"/>
</dbReference>
<reference evidence="6 7" key="1">
    <citation type="journal article" date="2020" name="Genomics">
        <title>Complete, high-quality genomes from long-read metagenomic sequencing of two wolf lichen thalli reveals enigmatic genome architecture.</title>
        <authorList>
            <person name="McKenzie S.K."/>
            <person name="Walston R.F."/>
            <person name="Allen J.L."/>
        </authorList>
    </citation>
    <scope>NUCLEOTIDE SEQUENCE [LARGE SCALE GENOMIC DNA]</scope>
    <source>
        <strain evidence="6">WasteWater2</strain>
    </source>
</reference>
<dbReference type="InterPro" id="IPR036322">
    <property type="entry name" value="WD40_repeat_dom_sf"/>
</dbReference>
<dbReference type="InterPro" id="IPR001680">
    <property type="entry name" value="WD40_rpt"/>
</dbReference>
<comment type="caution">
    <text evidence="6">The sequence shown here is derived from an EMBL/GenBank/DDBJ whole genome shotgun (WGS) entry which is preliminary data.</text>
</comment>
<dbReference type="OrthoDB" id="19944at2759"/>
<dbReference type="SUPFAM" id="SSF50978">
    <property type="entry name" value="WD40 repeat-like"/>
    <property type="match status" value="1"/>
</dbReference>
<dbReference type="GO" id="GO:0006893">
    <property type="term" value="P:Golgi to plasma membrane transport"/>
    <property type="evidence" value="ECO:0007669"/>
    <property type="project" value="TreeGrafter"/>
</dbReference>
<keyword evidence="3" id="KW-0853">WD repeat</keyword>
<evidence type="ECO:0000256" key="1">
    <source>
        <dbReference type="ARBA" id="ARBA00008070"/>
    </source>
</evidence>
<dbReference type="Gene3D" id="2.130.10.10">
    <property type="entry name" value="YVTN repeat-like/Quinoprotein amine dehydrogenase"/>
    <property type="match status" value="2"/>
</dbReference>
<dbReference type="FunFam" id="2.130.10.10:FF:000848">
    <property type="entry name" value="SNARE-dependent exocytosis protein (Sro7), putative"/>
    <property type="match status" value="1"/>
</dbReference>
<comment type="similarity">
    <text evidence="1">Belongs to the WD repeat L(2)GL family.</text>
</comment>
<evidence type="ECO:0000256" key="4">
    <source>
        <dbReference type="SAM" id="MobiDB-lite"/>
    </source>
</evidence>
<feature type="compositionally biased region" description="Basic and acidic residues" evidence="4">
    <location>
        <begin position="904"/>
        <end position="921"/>
    </location>
</feature>
<dbReference type="GO" id="GO:0005096">
    <property type="term" value="F:GTPase activator activity"/>
    <property type="evidence" value="ECO:0007669"/>
    <property type="project" value="TreeGrafter"/>
</dbReference>
<dbReference type="AlphaFoldDB" id="A0A8H6FVS6"/>
<dbReference type="InterPro" id="IPR013905">
    <property type="entry name" value="Lgl_C_dom"/>
</dbReference>
<keyword evidence="7" id="KW-1185">Reference proteome</keyword>
<dbReference type="GeneID" id="59287930"/>